<gene>
    <name evidence="1" type="ORF">CYR34_14920</name>
</gene>
<dbReference type="AlphaFoldDB" id="A0A2N5EKI3"/>
<accession>A0A2N5EKI3</accession>
<keyword evidence="2" id="KW-1185">Reference proteome</keyword>
<evidence type="ECO:0000313" key="1">
    <source>
        <dbReference type="EMBL" id="PLR47033.1"/>
    </source>
</evidence>
<name>A0A2N5EKI3_9GAMM</name>
<dbReference type="EMBL" id="PJZK01000016">
    <property type="protein sequence ID" value="PLR47033.1"/>
    <property type="molecule type" value="Genomic_DNA"/>
</dbReference>
<evidence type="ECO:0000313" key="2">
    <source>
        <dbReference type="Proteomes" id="UP000234626"/>
    </source>
</evidence>
<sequence>MIFSELMVIRRQINLIRQALILIFTMPAQQSPDGWNTGKSTALVIGLLRFKTIQDTLLVFPDCRADHVKNNV</sequence>
<organism evidence="1 2">
    <name type="scientific">Chimaeribacter arupi</name>
    <dbReference type="NCBI Taxonomy" id="2060066"/>
    <lineage>
        <taxon>Bacteria</taxon>
        <taxon>Pseudomonadati</taxon>
        <taxon>Pseudomonadota</taxon>
        <taxon>Gammaproteobacteria</taxon>
        <taxon>Enterobacterales</taxon>
        <taxon>Yersiniaceae</taxon>
        <taxon>Chimaeribacter</taxon>
    </lineage>
</organism>
<comment type="caution">
    <text evidence="1">The sequence shown here is derived from an EMBL/GenBank/DDBJ whole genome shotgun (WGS) entry which is preliminary data.</text>
</comment>
<proteinExistence type="predicted"/>
<reference evidence="1 2" key="1">
    <citation type="submission" date="2017-12" db="EMBL/GenBank/DDBJ databases">
        <title>Characterization of six clinical isolates of Enterochimera gen. nov., a novel genus of the Yersiniaciae family and the three species Enterochimera arupensis sp. nov., Enterochimera coloradensis sp. nov, and Enterochimera californica sp. nov.</title>
        <authorList>
            <person name="Rossi A."/>
            <person name="Fisher M."/>
        </authorList>
    </citation>
    <scope>NUCLEOTIDE SEQUENCE [LARGE SCALE GENOMIC DNA]</scope>
    <source>
        <strain evidence="1 2">2016Iso1</strain>
    </source>
</reference>
<dbReference type="Proteomes" id="UP000234626">
    <property type="component" value="Unassembled WGS sequence"/>
</dbReference>
<protein>
    <submittedName>
        <fullName evidence="1">Uncharacterized protein</fullName>
    </submittedName>
</protein>